<keyword evidence="6 13" id="KW-0418">Kinase</keyword>
<dbReference type="FunFam" id="3.30.450.20:FF:000088">
    <property type="entry name" value="Sensory transduction histidine kinase"/>
    <property type="match status" value="1"/>
</dbReference>
<dbReference type="SMART" id="SM00091">
    <property type="entry name" value="PAS"/>
    <property type="match status" value="4"/>
</dbReference>
<dbReference type="SUPFAM" id="SSF47384">
    <property type="entry name" value="Homodimeric domain of signal transducing histidine kinase"/>
    <property type="match status" value="1"/>
</dbReference>
<dbReference type="AlphaFoldDB" id="A0A533Q6Z4"/>
<dbReference type="PROSITE" id="PS50113">
    <property type="entry name" value="PAC"/>
    <property type="match status" value="4"/>
</dbReference>
<dbReference type="InterPro" id="IPR003594">
    <property type="entry name" value="HATPase_dom"/>
</dbReference>
<comment type="caution">
    <text evidence="13">The sequence shown here is derived from an EMBL/GenBank/DDBJ whole genome shotgun (WGS) entry which is preliminary data.</text>
</comment>
<evidence type="ECO:0000313" key="13">
    <source>
        <dbReference type="EMBL" id="TLD40378.1"/>
    </source>
</evidence>
<keyword evidence="8" id="KW-0812">Transmembrane</keyword>
<keyword evidence="4" id="KW-0597">Phosphoprotein</keyword>
<dbReference type="InterPro" id="IPR052162">
    <property type="entry name" value="Sensor_kinase/Photoreceptor"/>
</dbReference>
<dbReference type="InterPro" id="IPR001610">
    <property type="entry name" value="PAC"/>
</dbReference>
<feature type="coiled-coil region" evidence="7">
    <location>
        <begin position="369"/>
        <end position="424"/>
    </location>
</feature>
<dbReference type="Gene3D" id="6.10.340.10">
    <property type="match status" value="1"/>
</dbReference>
<keyword evidence="8" id="KW-0472">Membrane</keyword>
<dbReference type="InterPro" id="IPR003660">
    <property type="entry name" value="HAMP_dom"/>
</dbReference>
<dbReference type="InterPro" id="IPR013656">
    <property type="entry name" value="PAS_4"/>
</dbReference>
<dbReference type="CDD" id="cd00082">
    <property type="entry name" value="HisKA"/>
    <property type="match status" value="1"/>
</dbReference>
<feature type="domain" description="PAC" evidence="11">
    <location>
        <begin position="614"/>
        <end position="666"/>
    </location>
</feature>
<sequence length="1193" mass="135439">MRLFLSIKKKLLIFILCISLIPIIVIITTCYFSIRNTLKYQTLEKLKGLVESKRLHFLSLMETKKTRVIDFSTDKFIKSAFETIVREGISKQPEAASLQRYLIENKLPLCRQLIAIILLDEHGKVAASTSERLPGKDISHKGVFPQDIGHNTVDVDQPHYFPYFDKDCVCISAPIISEYSDEPLGSIICTYSITMLSEIATNRAGMEETVELYLVNRDKTMLTESRFIDNAPLRQMVDTEPVRQIIGGRKEYIGIYRDYRGRPAVGAALDIPEYGWILLAEMDKAEAFASLKRFGFITLFMGMIGIAAAASVGTIFAASTSRPVKDLTDAAEKFAWGELDFRVRANRKDEFGVLATSFNAMADEIAGKIAEHKRMADELRALNESLEQQVNDRTMSLAKSNEELRREIENRKQTEGRLKKYEILFSEIRDLAYICDTKGNILFINKIFGILTGRKPEEFFGKPFAPLFDEENLKKAMDAYTRTLKGESLLFELSFKDTGRVCEYKNFPLRDEKGNIIGILGTARDVTEQRRAEAALRKSEASLANAQRIAHVGNWEWDREKNTLYWSDEIYRIFGLSPQTSGTSYEIFLNAIHPGDREYVKKSIHEALYEGKPFIIDHRISLPDGTVRFAHCQGEVIYDTTGKPIQMNGTIQDVTELKKIEEELKTLNKSLEERVTKRTAELIMVNEKLQKEIAEHKLADESLHESEERYRSLVENALDVIYTLTVDGTIVLLNTAFETITGWSRTEWLHKQFIPLVHPDDRSIVLELLQRVHQKEIPPAFELRILSKSGNYLVGEFKVAPQIRKGAVIGILGIARDITERKRAEDVLRASESKYRLLIENLPQRIFSKDKDLRFVSCNENFARDFHIRPDEITGKTDYDFFPGELAEKYRAKDKQIMESGQTDDREEEYSKDGKTLIVRMVRTPIKDEKGNVLGILGTFLDITEKITLQREAERSRHLASLGELAAGVGHEINNPITGVINCAQILLNKSSEGSKERDIAGRIIKEANRIANITSSLLSFARKSDAKEKKSIVSVHEIITNTLVLTKAQLKKDGIRITLDIPPKLPQIIAHPQQIQQVFLNAISNARYALNQKYPEAHKNKILEIIGEETTIDNRPAVKIIFYDHGTGIPARIRDKVVEPFYTTKPRGKGTGLGLSISYNIIRDHEGRFIIDSAEGEFTRVSVVLPAFKPVS</sequence>
<evidence type="ECO:0000256" key="7">
    <source>
        <dbReference type="SAM" id="Coils"/>
    </source>
</evidence>
<evidence type="ECO:0000256" key="3">
    <source>
        <dbReference type="ARBA" id="ARBA00012438"/>
    </source>
</evidence>
<feature type="domain" description="PAS" evidence="10">
    <location>
        <begin position="539"/>
        <end position="611"/>
    </location>
</feature>
<evidence type="ECO:0000313" key="14">
    <source>
        <dbReference type="Proteomes" id="UP000319783"/>
    </source>
</evidence>
<dbReference type="SUPFAM" id="SSF55874">
    <property type="entry name" value="ATPase domain of HSP90 chaperone/DNA topoisomerase II/histidine kinase"/>
    <property type="match status" value="1"/>
</dbReference>
<dbReference type="NCBIfam" id="TIGR00229">
    <property type="entry name" value="sensory_box"/>
    <property type="match status" value="4"/>
</dbReference>
<accession>A0A533Q6Z4</accession>
<dbReference type="CDD" id="cd00130">
    <property type="entry name" value="PAS"/>
    <property type="match status" value="4"/>
</dbReference>
<dbReference type="Pfam" id="PF08448">
    <property type="entry name" value="PAS_4"/>
    <property type="match status" value="2"/>
</dbReference>
<evidence type="ECO:0000256" key="8">
    <source>
        <dbReference type="SAM" id="Phobius"/>
    </source>
</evidence>
<dbReference type="InterPro" id="IPR000700">
    <property type="entry name" value="PAS-assoc_C"/>
</dbReference>
<evidence type="ECO:0000259" key="10">
    <source>
        <dbReference type="PROSITE" id="PS50112"/>
    </source>
</evidence>
<dbReference type="GO" id="GO:0006355">
    <property type="term" value="P:regulation of DNA-templated transcription"/>
    <property type="evidence" value="ECO:0007669"/>
    <property type="project" value="InterPro"/>
</dbReference>
<dbReference type="SMART" id="SM00387">
    <property type="entry name" value="HATPase_c"/>
    <property type="match status" value="1"/>
</dbReference>
<name>A0A533Q6Z4_9BACT</name>
<dbReference type="Gene3D" id="1.10.287.130">
    <property type="match status" value="1"/>
</dbReference>
<feature type="domain" description="PAC" evidence="11">
    <location>
        <begin position="779"/>
        <end position="830"/>
    </location>
</feature>
<dbReference type="InterPro" id="IPR013767">
    <property type="entry name" value="PAS_fold"/>
</dbReference>
<dbReference type="Pfam" id="PF02518">
    <property type="entry name" value="HATPase_c"/>
    <property type="match status" value="1"/>
</dbReference>
<dbReference type="CDD" id="cd18774">
    <property type="entry name" value="PDC2_HK_sensor"/>
    <property type="match status" value="1"/>
</dbReference>
<dbReference type="PANTHER" id="PTHR43304">
    <property type="entry name" value="PHYTOCHROME-LIKE PROTEIN CPH1"/>
    <property type="match status" value="1"/>
</dbReference>
<dbReference type="SUPFAM" id="SSF55785">
    <property type="entry name" value="PYP-like sensor domain (PAS domain)"/>
    <property type="match status" value="4"/>
</dbReference>
<evidence type="ECO:0000256" key="1">
    <source>
        <dbReference type="ARBA" id="ARBA00000085"/>
    </source>
</evidence>
<dbReference type="InterPro" id="IPR035965">
    <property type="entry name" value="PAS-like_dom_sf"/>
</dbReference>
<dbReference type="CDD" id="cd06225">
    <property type="entry name" value="HAMP"/>
    <property type="match status" value="1"/>
</dbReference>
<reference evidence="13 14" key="1">
    <citation type="submission" date="2019-04" db="EMBL/GenBank/DDBJ databases">
        <title>Genome of a novel bacterium Candidatus Jettenia ecosi reconstructed from metagenome of an anammox bioreactor.</title>
        <authorList>
            <person name="Mardanov A.V."/>
            <person name="Beletsky A.V."/>
            <person name="Ravin N.V."/>
            <person name="Botchkova E.A."/>
            <person name="Litti Y.V."/>
            <person name="Nozhevnikova A.N."/>
        </authorList>
    </citation>
    <scope>NUCLEOTIDE SEQUENCE [LARGE SCALE GENOMIC DNA]</scope>
    <source>
        <strain evidence="13">J2</strain>
    </source>
</reference>
<dbReference type="InterPro" id="IPR036890">
    <property type="entry name" value="HATPase_C_sf"/>
</dbReference>
<dbReference type="EMBL" id="SULG01000106">
    <property type="protein sequence ID" value="TLD40378.1"/>
    <property type="molecule type" value="Genomic_DNA"/>
</dbReference>
<dbReference type="PANTHER" id="PTHR43304:SF1">
    <property type="entry name" value="PAC DOMAIN-CONTAINING PROTEIN"/>
    <property type="match status" value="1"/>
</dbReference>
<dbReference type="InterPro" id="IPR005467">
    <property type="entry name" value="His_kinase_dom"/>
</dbReference>
<dbReference type="Pfam" id="PF00512">
    <property type="entry name" value="HisKA"/>
    <property type="match status" value="1"/>
</dbReference>
<feature type="transmembrane region" description="Helical" evidence="8">
    <location>
        <begin position="12"/>
        <end position="34"/>
    </location>
</feature>
<gene>
    <name evidence="13" type="ORF">JETT_3357</name>
</gene>
<feature type="domain" description="PAC" evidence="11">
    <location>
        <begin position="484"/>
        <end position="538"/>
    </location>
</feature>
<keyword evidence="5" id="KW-0808">Transferase</keyword>
<dbReference type="InterPro" id="IPR004358">
    <property type="entry name" value="Sig_transdc_His_kin-like_C"/>
</dbReference>
<dbReference type="Gene3D" id="2.10.70.100">
    <property type="match status" value="1"/>
</dbReference>
<dbReference type="SUPFAM" id="SSF158472">
    <property type="entry name" value="HAMP domain-like"/>
    <property type="match status" value="1"/>
</dbReference>
<keyword evidence="8" id="KW-1133">Transmembrane helix</keyword>
<dbReference type="InterPro" id="IPR000014">
    <property type="entry name" value="PAS"/>
</dbReference>
<organism evidence="13 14">
    <name type="scientific">Candidatus Jettenia ecosi</name>
    <dbReference type="NCBI Taxonomy" id="2494326"/>
    <lineage>
        <taxon>Bacteria</taxon>
        <taxon>Pseudomonadati</taxon>
        <taxon>Planctomycetota</taxon>
        <taxon>Candidatus Brocadiia</taxon>
        <taxon>Candidatus Brocadiales</taxon>
        <taxon>Candidatus Brocadiaceae</taxon>
        <taxon>Candidatus Jettenia</taxon>
    </lineage>
</organism>
<dbReference type="GO" id="GO:0016020">
    <property type="term" value="C:membrane"/>
    <property type="evidence" value="ECO:0007669"/>
    <property type="project" value="UniProtKB-SubCell"/>
</dbReference>
<dbReference type="Gene3D" id="3.30.565.10">
    <property type="entry name" value="Histidine kinase-like ATPase, C-terminal domain"/>
    <property type="match status" value="1"/>
</dbReference>
<dbReference type="PROSITE" id="PS50112">
    <property type="entry name" value="PAS"/>
    <property type="match status" value="4"/>
</dbReference>
<dbReference type="Pfam" id="PF00672">
    <property type="entry name" value="HAMP"/>
    <property type="match status" value="1"/>
</dbReference>
<evidence type="ECO:0000259" key="11">
    <source>
        <dbReference type="PROSITE" id="PS50113"/>
    </source>
</evidence>
<keyword evidence="7" id="KW-0175">Coiled coil</keyword>
<evidence type="ECO:0000256" key="4">
    <source>
        <dbReference type="ARBA" id="ARBA00022553"/>
    </source>
</evidence>
<dbReference type="PRINTS" id="PR00344">
    <property type="entry name" value="BCTRLSENSOR"/>
</dbReference>
<feature type="domain" description="PAS" evidence="10">
    <location>
        <begin position="706"/>
        <end position="776"/>
    </location>
</feature>
<dbReference type="PROSITE" id="PS50885">
    <property type="entry name" value="HAMP"/>
    <property type="match status" value="1"/>
</dbReference>
<comment type="subcellular location">
    <subcellularLocation>
        <location evidence="2">Membrane</location>
    </subcellularLocation>
</comment>
<feature type="domain" description="PAC" evidence="11">
    <location>
        <begin position="903"/>
        <end position="955"/>
    </location>
</feature>
<dbReference type="PROSITE" id="PS50109">
    <property type="entry name" value="HIS_KIN"/>
    <property type="match status" value="1"/>
</dbReference>
<evidence type="ECO:0000256" key="2">
    <source>
        <dbReference type="ARBA" id="ARBA00004370"/>
    </source>
</evidence>
<dbReference type="InterPro" id="IPR036097">
    <property type="entry name" value="HisK_dim/P_sf"/>
</dbReference>
<dbReference type="SMART" id="SM00086">
    <property type="entry name" value="PAC"/>
    <property type="match status" value="4"/>
</dbReference>
<feature type="domain" description="PAS" evidence="10">
    <location>
        <begin position="831"/>
        <end position="901"/>
    </location>
</feature>
<comment type="catalytic activity">
    <reaction evidence="1">
        <text>ATP + protein L-histidine = ADP + protein N-phospho-L-histidine.</text>
        <dbReference type="EC" id="2.7.13.3"/>
    </reaction>
</comment>
<feature type="transmembrane region" description="Helical" evidence="8">
    <location>
        <begin position="294"/>
        <end position="318"/>
    </location>
</feature>
<evidence type="ECO:0000256" key="6">
    <source>
        <dbReference type="ARBA" id="ARBA00022777"/>
    </source>
</evidence>
<dbReference type="GO" id="GO:0000155">
    <property type="term" value="F:phosphorelay sensor kinase activity"/>
    <property type="evidence" value="ECO:0007669"/>
    <property type="project" value="InterPro"/>
</dbReference>
<dbReference type="Gene3D" id="3.30.450.20">
    <property type="entry name" value="PAS domain"/>
    <property type="match status" value="4"/>
</dbReference>
<dbReference type="InterPro" id="IPR013655">
    <property type="entry name" value="PAS_fold_3"/>
</dbReference>
<evidence type="ECO:0000259" key="9">
    <source>
        <dbReference type="PROSITE" id="PS50109"/>
    </source>
</evidence>
<feature type="domain" description="PAS" evidence="10">
    <location>
        <begin position="417"/>
        <end position="487"/>
    </location>
</feature>
<dbReference type="Proteomes" id="UP000319783">
    <property type="component" value="Unassembled WGS sequence"/>
</dbReference>
<dbReference type="Pfam" id="PF08447">
    <property type="entry name" value="PAS_3"/>
    <property type="match status" value="1"/>
</dbReference>
<feature type="domain" description="HAMP" evidence="12">
    <location>
        <begin position="318"/>
        <end position="370"/>
    </location>
</feature>
<dbReference type="EC" id="2.7.13.3" evidence="3"/>
<protein>
    <recommendedName>
        <fullName evidence="3">histidine kinase</fullName>
        <ecNumber evidence="3">2.7.13.3</ecNumber>
    </recommendedName>
</protein>
<dbReference type="InterPro" id="IPR003661">
    <property type="entry name" value="HisK_dim/P_dom"/>
</dbReference>
<feature type="domain" description="Histidine kinase" evidence="9">
    <location>
        <begin position="968"/>
        <end position="1190"/>
    </location>
</feature>
<dbReference type="Pfam" id="PF00989">
    <property type="entry name" value="PAS"/>
    <property type="match status" value="1"/>
</dbReference>
<dbReference type="SMART" id="SM00388">
    <property type="entry name" value="HisKA"/>
    <property type="match status" value="1"/>
</dbReference>
<proteinExistence type="predicted"/>
<dbReference type="SMART" id="SM00304">
    <property type="entry name" value="HAMP"/>
    <property type="match status" value="1"/>
</dbReference>
<evidence type="ECO:0000259" key="12">
    <source>
        <dbReference type="PROSITE" id="PS50885"/>
    </source>
</evidence>
<evidence type="ECO:0000256" key="5">
    <source>
        <dbReference type="ARBA" id="ARBA00022679"/>
    </source>
</evidence>